<evidence type="ECO:0000259" key="1">
    <source>
        <dbReference type="PROSITE" id="PS50126"/>
    </source>
</evidence>
<dbReference type="InterPro" id="IPR041692">
    <property type="entry name" value="HHH_9"/>
</dbReference>
<evidence type="ECO:0000313" key="2">
    <source>
        <dbReference type="EMBL" id="RKX71229.1"/>
    </source>
</evidence>
<proteinExistence type="predicted"/>
<dbReference type="GO" id="GO:0006139">
    <property type="term" value="P:nucleobase-containing compound metabolic process"/>
    <property type="evidence" value="ECO:0007669"/>
    <property type="project" value="InterPro"/>
</dbReference>
<accession>A0A660SKD9</accession>
<dbReference type="FunFam" id="2.40.50.140:FF:000051">
    <property type="entry name" value="RNA-binding transcriptional accessory protein"/>
    <property type="match status" value="1"/>
</dbReference>
<organism evidence="2 3">
    <name type="scientific">candidate division TA06 bacterium</name>
    <dbReference type="NCBI Taxonomy" id="2250710"/>
    <lineage>
        <taxon>Bacteria</taxon>
        <taxon>Bacteria division TA06</taxon>
    </lineage>
</organism>
<dbReference type="InterPro" id="IPR055179">
    <property type="entry name" value="Tex-like_central_region"/>
</dbReference>
<dbReference type="Proteomes" id="UP000271125">
    <property type="component" value="Unassembled WGS sequence"/>
</dbReference>
<dbReference type="InterPro" id="IPR006641">
    <property type="entry name" value="YqgF/RNaseH-like_dom"/>
</dbReference>
<dbReference type="InterPro" id="IPR050437">
    <property type="entry name" value="Ribos_protein_bS1-like"/>
</dbReference>
<dbReference type="InterPro" id="IPR018974">
    <property type="entry name" value="Tex-like_N"/>
</dbReference>
<dbReference type="InterPro" id="IPR010994">
    <property type="entry name" value="RuvA_2-like"/>
</dbReference>
<dbReference type="Gene3D" id="2.40.50.140">
    <property type="entry name" value="Nucleic acid-binding proteins"/>
    <property type="match status" value="1"/>
</dbReference>
<dbReference type="Pfam" id="PF17674">
    <property type="entry name" value="HHH_9"/>
    <property type="match status" value="1"/>
</dbReference>
<dbReference type="AlphaFoldDB" id="A0A660SKD9"/>
<dbReference type="GO" id="GO:0006412">
    <property type="term" value="P:translation"/>
    <property type="evidence" value="ECO:0007669"/>
    <property type="project" value="TreeGrafter"/>
</dbReference>
<gene>
    <name evidence="2" type="ORF">DRP43_02655</name>
</gene>
<dbReference type="FunFam" id="3.30.420.140:FF:000001">
    <property type="entry name" value="RNA-binding transcriptional accessory protein"/>
    <property type="match status" value="1"/>
</dbReference>
<dbReference type="SUPFAM" id="SSF158832">
    <property type="entry name" value="Tex N-terminal region-like"/>
    <property type="match status" value="1"/>
</dbReference>
<dbReference type="GO" id="GO:0003735">
    <property type="term" value="F:structural constituent of ribosome"/>
    <property type="evidence" value="ECO:0007669"/>
    <property type="project" value="TreeGrafter"/>
</dbReference>
<dbReference type="InterPro" id="IPR012340">
    <property type="entry name" value="NA-bd_OB-fold"/>
</dbReference>
<dbReference type="SMART" id="SM00316">
    <property type="entry name" value="S1"/>
    <property type="match status" value="1"/>
</dbReference>
<protein>
    <submittedName>
        <fullName evidence="2">RNA-binding transcriptional accessory protein</fullName>
    </submittedName>
</protein>
<dbReference type="EMBL" id="QNBD01000099">
    <property type="protein sequence ID" value="RKX71229.1"/>
    <property type="molecule type" value="Genomic_DNA"/>
</dbReference>
<dbReference type="InterPro" id="IPR044146">
    <property type="entry name" value="S1_Tex"/>
</dbReference>
<dbReference type="Pfam" id="PF22706">
    <property type="entry name" value="Tex_central_region"/>
    <property type="match status" value="1"/>
</dbReference>
<dbReference type="CDD" id="cd05685">
    <property type="entry name" value="S1_Tex"/>
    <property type="match status" value="1"/>
</dbReference>
<dbReference type="PROSITE" id="PS50126">
    <property type="entry name" value="S1"/>
    <property type="match status" value="1"/>
</dbReference>
<reference evidence="2 3" key="1">
    <citation type="submission" date="2018-06" db="EMBL/GenBank/DDBJ databases">
        <title>Extensive metabolic versatility and redundancy in microbially diverse, dynamic hydrothermal sediments.</title>
        <authorList>
            <person name="Dombrowski N."/>
            <person name="Teske A."/>
            <person name="Baker B.J."/>
        </authorList>
    </citation>
    <scope>NUCLEOTIDE SEQUENCE [LARGE SCALE GENOMIC DNA]</scope>
    <source>
        <strain evidence="2">B10_G13</strain>
    </source>
</reference>
<sequence>MNKIEYFIIDNLNLPSKSITNTISLLDEGATYPFIARYRKELTGGLNEVQIEKIDILLKYYRELNDRKKTIIKSITEQDKLTDELRAKIENCSKKAELEDLYLPYKPKRRTKATIAIEKGLKPVAIAMLSKSFRDNRDKFLSRFIDKENDLNTIEDVMDLAVYIIIEKVKEDADIRNIVRTSGTNKGIIISLKKKNSIDKRDIYKNYYEYKELVKSIPSHRYLAINRGEREKILTFKIEFPTETNLNIVNNKYINNNIFSDDVSKCCKFAMKQIELSVETEVRNELFDRSSEEAINVFRKNLKTLLMQPPAGEVSILGIDPGIRTGSKYSLIDQQGNLIKYGTIYTEKGTQEKEKAKKEITKLLKENSPEYIAIGNGTYSREIYDFIANITEYNVITSVPVIVNESGASVYSGSQIGRDEFPELDITIRGAISIARRLQDPLSELVKIDPKSIGVGQYQHDVNQKMLKKALDDTIISCVNKVGVNVNTASWTLLKYVSGFNENIAKKFVTFREGNGKFSKREEFKKISYFTNKVFELSAGFLRISKGSDILDASAIHPESYDIVYRMAKYFKCDVKELLGNSNLIEKIAPEKYTDDKRGLPTVKDIIIELEKPGGDPRSKFIPYILDSQYRSIEDLKIDLIIEGTVTNVTNFGAFIDIGVHQDGLCHISEVSNKYIKNIEDVLHPGDRVKVRIIDLDIKRKRISLSIKQI</sequence>
<dbReference type="Gene3D" id="1.10.10.650">
    <property type="entry name" value="RuvA domain 2-like"/>
    <property type="match status" value="1"/>
</dbReference>
<dbReference type="InterPro" id="IPR003029">
    <property type="entry name" value="S1_domain"/>
</dbReference>
<dbReference type="InterPro" id="IPR012337">
    <property type="entry name" value="RNaseH-like_sf"/>
</dbReference>
<dbReference type="Gene3D" id="1.10.3500.10">
    <property type="entry name" value="Tex N-terminal region-like"/>
    <property type="match status" value="1"/>
</dbReference>
<dbReference type="Pfam" id="PF09371">
    <property type="entry name" value="Tex_N"/>
    <property type="match status" value="1"/>
</dbReference>
<dbReference type="Gene3D" id="1.10.150.310">
    <property type="entry name" value="Tex RuvX-like domain-like"/>
    <property type="match status" value="1"/>
</dbReference>
<dbReference type="SUPFAM" id="SSF50249">
    <property type="entry name" value="Nucleic acid-binding proteins"/>
    <property type="match status" value="1"/>
</dbReference>
<name>A0A660SKD9_UNCT6</name>
<dbReference type="Gene3D" id="3.30.420.140">
    <property type="entry name" value="YqgF/RNase H-like domain"/>
    <property type="match status" value="1"/>
</dbReference>
<dbReference type="PANTHER" id="PTHR10724">
    <property type="entry name" value="30S RIBOSOMAL PROTEIN S1"/>
    <property type="match status" value="1"/>
</dbReference>
<dbReference type="PANTHER" id="PTHR10724:SF10">
    <property type="entry name" value="S1 RNA-BINDING DOMAIN-CONTAINING PROTEIN 1"/>
    <property type="match status" value="1"/>
</dbReference>
<dbReference type="InterPro" id="IPR037027">
    <property type="entry name" value="YqgF/RNaseH-like_dom_sf"/>
</dbReference>
<dbReference type="InterPro" id="IPR023323">
    <property type="entry name" value="Tex-like_dom_sf"/>
</dbReference>
<dbReference type="InterPro" id="IPR032639">
    <property type="entry name" value="Tex_YqgF"/>
</dbReference>
<dbReference type="SMART" id="SM00732">
    <property type="entry name" value="YqgFc"/>
    <property type="match status" value="1"/>
</dbReference>
<dbReference type="SUPFAM" id="SSF53098">
    <property type="entry name" value="Ribonuclease H-like"/>
    <property type="match status" value="1"/>
</dbReference>
<dbReference type="FunFam" id="1.10.10.650:FF:000001">
    <property type="entry name" value="S1 RNA-binding domain 1"/>
    <property type="match status" value="1"/>
</dbReference>
<dbReference type="InterPro" id="IPR023319">
    <property type="entry name" value="Tex-like_HTH_dom_sf"/>
</dbReference>
<dbReference type="Pfam" id="PF12836">
    <property type="entry name" value="HHH_3"/>
    <property type="match status" value="1"/>
</dbReference>
<dbReference type="Pfam" id="PF00575">
    <property type="entry name" value="S1"/>
    <property type="match status" value="1"/>
</dbReference>
<dbReference type="Pfam" id="PF16921">
    <property type="entry name" value="Tex_YqgF"/>
    <property type="match status" value="1"/>
</dbReference>
<evidence type="ECO:0000313" key="3">
    <source>
        <dbReference type="Proteomes" id="UP000271125"/>
    </source>
</evidence>
<dbReference type="GO" id="GO:0005737">
    <property type="term" value="C:cytoplasm"/>
    <property type="evidence" value="ECO:0007669"/>
    <property type="project" value="UniProtKB-ARBA"/>
</dbReference>
<dbReference type="GO" id="GO:0003729">
    <property type="term" value="F:mRNA binding"/>
    <property type="evidence" value="ECO:0007669"/>
    <property type="project" value="UniProtKB-ARBA"/>
</dbReference>
<dbReference type="SUPFAM" id="SSF47781">
    <property type="entry name" value="RuvA domain 2-like"/>
    <property type="match status" value="2"/>
</dbReference>
<feature type="domain" description="S1 motif" evidence="1">
    <location>
        <begin position="639"/>
        <end position="708"/>
    </location>
</feature>
<comment type="caution">
    <text evidence="2">The sequence shown here is derived from an EMBL/GenBank/DDBJ whole genome shotgun (WGS) entry which is preliminary data.</text>
</comment>